<comment type="caution">
    <text evidence="2">The sequence shown here is derived from an EMBL/GenBank/DDBJ whole genome shotgun (WGS) entry which is preliminary data.</text>
</comment>
<keyword evidence="3" id="KW-1185">Reference proteome</keyword>
<feature type="transmembrane region" description="Helical" evidence="1">
    <location>
        <begin position="123"/>
        <end position="141"/>
    </location>
</feature>
<dbReference type="EMBL" id="BMMZ01000001">
    <property type="protein sequence ID" value="GGL48204.1"/>
    <property type="molecule type" value="Genomic_DNA"/>
</dbReference>
<proteinExistence type="predicted"/>
<reference evidence="2" key="1">
    <citation type="journal article" date="2014" name="Int. J. Syst. Evol. Microbiol.">
        <title>Complete genome sequence of Corynebacterium casei LMG S-19264T (=DSM 44701T), isolated from a smear-ripened cheese.</title>
        <authorList>
            <consortium name="US DOE Joint Genome Institute (JGI-PGF)"/>
            <person name="Walter F."/>
            <person name="Albersmeier A."/>
            <person name="Kalinowski J."/>
            <person name="Ruckert C."/>
        </authorList>
    </citation>
    <scope>NUCLEOTIDE SEQUENCE</scope>
    <source>
        <strain evidence="2">CGMCC 4.7306</strain>
    </source>
</reference>
<feature type="transmembrane region" description="Helical" evidence="1">
    <location>
        <begin position="21"/>
        <end position="42"/>
    </location>
</feature>
<feature type="transmembrane region" description="Helical" evidence="1">
    <location>
        <begin position="54"/>
        <end position="75"/>
    </location>
</feature>
<accession>A0A917VZH0</accession>
<evidence type="ECO:0000313" key="2">
    <source>
        <dbReference type="EMBL" id="GGL48204.1"/>
    </source>
</evidence>
<keyword evidence="1" id="KW-0472">Membrane</keyword>
<keyword evidence="1" id="KW-0812">Transmembrane</keyword>
<evidence type="ECO:0000313" key="3">
    <source>
        <dbReference type="Proteomes" id="UP000613840"/>
    </source>
</evidence>
<dbReference type="Proteomes" id="UP000613840">
    <property type="component" value="Unassembled WGS sequence"/>
</dbReference>
<organism evidence="2 3">
    <name type="scientific">Microlunatus endophyticus</name>
    <dbReference type="NCBI Taxonomy" id="1716077"/>
    <lineage>
        <taxon>Bacteria</taxon>
        <taxon>Bacillati</taxon>
        <taxon>Actinomycetota</taxon>
        <taxon>Actinomycetes</taxon>
        <taxon>Propionibacteriales</taxon>
        <taxon>Propionibacteriaceae</taxon>
        <taxon>Microlunatus</taxon>
    </lineage>
</organism>
<dbReference type="AlphaFoldDB" id="A0A917VZH0"/>
<protein>
    <submittedName>
        <fullName evidence="2">Uncharacterized protein</fullName>
    </submittedName>
</protein>
<reference evidence="2" key="2">
    <citation type="submission" date="2020-09" db="EMBL/GenBank/DDBJ databases">
        <authorList>
            <person name="Sun Q."/>
            <person name="Zhou Y."/>
        </authorList>
    </citation>
    <scope>NUCLEOTIDE SEQUENCE</scope>
    <source>
        <strain evidence="2">CGMCC 4.7306</strain>
    </source>
</reference>
<keyword evidence="1" id="KW-1133">Transmembrane helix</keyword>
<evidence type="ECO:0000256" key="1">
    <source>
        <dbReference type="SAM" id="Phobius"/>
    </source>
</evidence>
<feature type="transmembrane region" description="Helical" evidence="1">
    <location>
        <begin position="95"/>
        <end position="117"/>
    </location>
</feature>
<name>A0A917VZH0_9ACTN</name>
<sequence length="177" mass="19284">MRYSYRVNNAPGAAALMTLRMIVGAFMAAPIFIAFAMFFVFITPDSTVRFGPPLLVPVVLGVVAFLLQNLAGFRAAAIPVGTPRRSYVADFQSKLFLRLALAEAVMIVCMALAFVFLDTGFGVFVLGALITEILLVVNGWPSERVIEKYRRALERDGGQSWLREDLGLSTSGLPGSF</sequence>
<gene>
    <name evidence="2" type="ORF">GCM10011575_02520</name>
</gene>